<evidence type="ECO:0000256" key="1">
    <source>
        <dbReference type="SAM" id="MobiDB-lite"/>
    </source>
</evidence>
<evidence type="ECO:0000313" key="3">
    <source>
        <dbReference type="EMBL" id="GFR42239.1"/>
    </source>
</evidence>
<dbReference type="Pfam" id="PF10366">
    <property type="entry name" value="Vps39_1"/>
    <property type="match status" value="1"/>
</dbReference>
<dbReference type="GO" id="GO:0005737">
    <property type="term" value="C:cytoplasm"/>
    <property type="evidence" value="ECO:0007669"/>
    <property type="project" value="TreeGrafter"/>
</dbReference>
<dbReference type="PANTHER" id="PTHR12894:SF27">
    <property type="entry name" value="TRANSFORMING GROWTH FACTOR-BETA RECEPTOR-ASSOCIATED PROTEIN 1"/>
    <property type="match status" value="1"/>
</dbReference>
<reference evidence="3 4" key="1">
    <citation type="journal article" date="2021" name="Sci. Rep.">
        <title>Genome sequencing of the multicellular alga Astrephomene provides insights into convergent evolution of germ-soma differentiation.</title>
        <authorList>
            <person name="Yamashita S."/>
            <person name="Yamamoto K."/>
            <person name="Matsuzaki R."/>
            <person name="Suzuki S."/>
            <person name="Yamaguchi H."/>
            <person name="Hirooka S."/>
            <person name="Minakuchi Y."/>
            <person name="Miyagishima S."/>
            <person name="Kawachi M."/>
            <person name="Toyoda A."/>
            <person name="Nozaki H."/>
        </authorList>
    </citation>
    <scope>NUCLEOTIDE SEQUENCE [LARGE SCALE GENOMIC DNA]</scope>
    <source>
        <strain evidence="3 4">NIES-4017</strain>
    </source>
</reference>
<keyword evidence="4" id="KW-1185">Reference proteome</keyword>
<dbReference type="GO" id="GO:0016020">
    <property type="term" value="C:membrane"/>
    <property type="evidence" value="ECO:0007669"/>
    <property type="project" value="TreeGrafter"/>
</dbReference>
<dbReference type="EMBL" id="BMAR01000003">
    <property type="protein sequence ID" value="GFR42239.1"/>
    <property type="molecule type" value="Genomic_DNA"/>
</dbReference>
<feature type="non-terminal residue" evidence="3">
    <location>
        <position position="292"/>
    </location>
</feature>
<dbReference type="GO" id="GO:0034058">
    <property type="term" value="P:endosomal vesicle fusion"/>
    <property type="evidence" value="ECO:0007669"/>
    <property type="project" value="TreeGrafter"/>
</dbReference>
<feature type="compositionally biased region" description="Gly residues" evidence="1">
    <location>
        <begin position="232"/>
        <end position="241"/>
    </location>
</feature>
<dbReference type="AlphaFoldDB" id="A0AAD3DI28"/>
<evidence type="ECO:0000313" key="4">
    <source>
        <dbReference type="Proteomes" id="UP001054857"/>
    </source>
</evidence>
<evidence type="ECO:0000259" key="2">
    <source>
        <dbReference type="Pfam" id="PF10366"/>
    </source>
</evidence>
<comment type="caution">
    <text evidence="3">The sequence shown here is derived from an EMBL/GenBank/DDBJ whole genome shotgun (WGS) entry which is preliminary data.</text>
</comment>
<dbReference type="GO" id="GO:0006914">
    <property type="term" value="P:autophagy"/>
    <property type="evidence" value="ECO:0007669"/>
    <property type="project" value="TreeGrafter"/>
</dbReference>
<accession>A0AAD3DI28</accession>
<feature type="non-terminal residue" evidence="3">
    <location>
        <position position="1"/>
    </location>
</feature>
<dbReference type="Proteomes" id="UP001054857">
    <property type="component" value="Unassembled WGS sequence"/>
</dbReference>
<proteinExistence type="predicted"/>
<dbReference type="InterPro" id="IPR032914">
    <property type="entry name" value="Vam6/VPS39/TRAP1"/>
</dbReference>
<dbReference type="InterPro" id="IPR019452">
    <property type="entry name" value="VPS39/TGF_beta_rcpt-assoc_1"/>
</dbReference>
<sequence>LTVLPDSGALLRFVQLANRVDLREGEQALSECGMYAELAALYKYNGCHEEGLELLRRLSQEPDSLPRKPRGAAADLPGLPGVWAAVRYLVSLTAQHAPVITRHAGWMLAADPEAGLSALLHMSPPLDPSLALSILRRHSAHYCGLYLETALQIGVALPQDYHNELLLIYLRDILAKEPPSPSRARSAQRGAQLRQLLLTRRPDPHQPQLLFPDDLAAALHPHMAAQQQQRAGTGGGAGGGSHHLLQHHRRFASAPASSVGTPPGGMSRAGSQASLRGGGDGGAGKPQHGEEA</sequence>
<feature type="domain" description="Vacuolar sorting protein 39/Transforming growth factor beta receptor-associated" evidence="2">
    <location>
        <begin position="8"/>
        <end position="108"/>
    </location>
</feature>
<dbReference type="PANTHER" id="PTHR12894">
    <property type="entry name" value="CNH DOMAIN CONTAINING"/>
    <property type="match status" value="1"/>
</dbReference>
<organism evidence="3 4">
    <name type="scientific">Astrephomene gubernaculifera</name>
    <dbReference type="NCBI Taxonomy" id="47775"/>
    <lineage>
        <taxon>Eukaryota</taxon>
        <taxon>Viridiplantae</taxon>
        <taxon>Chlorophyta</taxon>
        <taxon>core chlorophytes</taxon>
        <taxon>Chlorophyceae</taxon>
        <taxon>CS clade</taxon>
        <taxon>Chlamydomonadales</taxon>
        <taxon>Astrephomenaceae</taxon>
        <taxon>Astrephomene</taxon>
    </lineage>
</organism>
<feature type="region of interest" description="Disordered" evidence="1">
    <location>
        <begin position="222"/>
        <end position="292"/>
    </location>
</feature>
<gene>
    <name evidence="3" type="ORF">Agub_g3133</name>
</gene>
<protein>
    <recommendedName>
        <fullName evidence="2">Vacuolar sorting protein 39/Transforming growth factor beta receptor-associated domain-containing protein</fullName>
    </recommendedName>
</protein>
<name>A0AAD3DI28_9CHLO</name>